<dbReference type="CDD" id="cd06170">
    <property type="entry name" value="LuxR_C_like"/>
    <property type="match status" value="1"/>
</dbReference>
<gene>
    <name evidence="7" type="ORF">CBI38_25920</name>
</gene>
<evidence type="ECO:0000256" key="1">
    <source>
        <dbReference type="ARBA" id="ARBA00022741"/>
    </source>
</evidence>
<dbReference type="SMART" id="SM00220">
    <property type="entry name" value="S_TKc"/>
    <property type="match status" value="1"/>
</dbReference>
<dbReference type="PANTHER" id="PTHR47691:SF3">
    <property type="entry name" value="HTH-TYPE TRANSCRIPTIONAL REGULATOR RV0890C-RELATED"/>
    <property type="match status" value="1"/>
</dbReference>
<feature type="domain" description="Protein kinase" evidence="5">
    <location>
        <begin position="26"/>
        <end position="283"/>
    </location>
</feature>
<dbReference type="InterPro" id="IPR002182">
    <property type="entry name" value="NB-ARC"/>
</dbReference>
<evidence type="ECO:0000313" key="7">
    <source>
        <dbReference type="EMBL" id="AWK74477.1"/>
    </source>
</evidence>
<dbReference type="RefSeq" id="WP_109333440.1">
    <property type="nucleotide sequence ID" value="NZ_CP021354.1"/>
</dbReference>
<dbReference type="InterPro" id="IPR027417">
    <property type="entry name" value="P-loop_NTPase"/>
</dbReference>
<evidence type="ECO:0000259" key="5">
    <source>
        <dbReference type="PROSITE" id="PS50011"/>
    </source>
</evidence>
<dbReference type="OrthoDB" id="9762169at2"/>
<proteinExistence type="predicted"/>
<dbReference type="Gene3D" id="1.25.40.10">
    <property type="entry name" value="Tetratricopeptide repeat domain"/>
    <property type="match status" value="1"/>
</dbReference>
<dbReference type="Pfam" id="PF00069">
    <property type="entry name" value="Pkinase"/>
    <property type="match status" value="1"/>
</dbReference>
<dbReference type="InterPro" id="IPR058852">
    <property type="entry name" value="HTH_77"/>
</dbReference>
<dbReference type="PROSITE" id="PS50011">
    <property type="entry name" value="PROTEIN_KINASE_DOM"/>
    <property type="match status" value="1"/>
</dbReference>
<dbReference type="InterPro" id="IPR011009">
    <property type="entry name" value="Kinase-like_dom_sf"/>
</dbReference>
<feature type="binding site" evidence="3">
    <location>
        <position position="55"/>
    </location>
    <ligand>
        <name>ATP</name>
        <dbReference type="ChEBI" id="CHEBI:30616"/>
    </ligand>
</feature>
<keyword evidence="1 3" id="KW-0547">Nucleotide-binding</keyword>
<dbReference type="GO" id="GO:0004672">
    <property type="term" value="F:protein kinase activity"/>
    <property type="evidence" value="ECO:0007669"/>
    <property type="project" value="InterPro"/>
</dbReference>
<accession>A0A2S2C0R5</accession>
<dbReference type="KEGG" id="roz:CBI38_25920"/>
<dbReference type="SMART" id="SM00421">
    <property type="entry name" value="HTH_LUXR"/>
    <property type="match status" value="1"/>
</dbReference>
<protein>
    <submittedName>
        <fullName evidence="7">Protein kinase</fullName>
    </submittedName>
</protein>
<dbReference type="InterPro" id="IPR000792">
    <property type="entry name" value="Tscrpt_reg_LuxR_C"/>
</dbReference>
<dbReference type="GO" id="GO:0005524">
    <property type="term" value="F:ATP binding"/>
    <property type="evidence" value="ECO:0007669"/>
    <property type="project" value="UniProtKB-UniRule"/>
</dbReference>
<name>A0A2S2C0R5_9NOCA</name>
<feature type="region of interest" description="Disordered" evidence="4">
    <location>
        <begin position="335"/>
        <end position="354"/>
    </location>
</feature>
<dbReference type="Pfam" id="PF00931">
    <property type="entry name" value="NB-ARC"/>
    <property type="match status" value="1"/>
</dbReference>
<dbReference type="SUPFAM" id="SSF48452">
    <property type="entry name" value="TPR-like"/>
    <property type="match status" value="1"/>
</dbReference>
<dbReference type="Pfam" id="PF00196">
    <property type="entry name" value="GerE"/>
    <property type="match status" value="1"/>
</dbReference>
<dbReference type="InterPro" id="IPR036388">
    <property type="entry name" value="WH-like_DNA-bd_sf"/>
</dbReference>
<evidence type="ECO:0000256" key="3">
    <source>
        <dbReference type="PROSITE-ProRule" id="PRU10141"/>
    </source>
</evidence>
<dbReference type="PROSITE" id="PS00108">
    <property type="entry name" value="PROTEIN_KINASE_ST"/>
    <property type="match status" value="1"/>
</dbReference>
<dbReference type="InterPro" id="IPR016032">
    <property type="entry name" value="Sig_transdc_resp-reg_C-effctor"/>
</dbReference>
<dbReference type="Gene3D" id="1.10.10.10">
    <property type="entry name" value="Winged helix-like DNA-binding domain superfamily/Winged helix DNA-binding domain"/>
    <property type="match status" value="1"/>
</dbReference>
<keyword evidence="8" id="KW-1185">Reference proteome</keyword>
<dbReference type="Gene3D" id="3.40.50.300">
    <property type="entry name" value="P-loop containing nucleotide triphosphate hydrolases"/>
    <property type="match status" value="1"/>
</dbReference>
<dbReference type="InterPro" id="IPR017441">
    <property type="entry name" value="Protein_kinase_ATP_BS"/>
</dbReference>
<dbReference type="EMBL" id="CP021354">
    <property type="protein sequence ID" value="AWK74477.1"/>
    <property type="molecule type" value="Genomic_DNA"/>
</dbReference>
<dbReference type="Proteomes" id="UP000245711">
    <property type="component" value="Chromosome"/>
</dbReference>
<evidence type="ECO:0000256" key="4">
    <source>
        <dbReference type="SAM" id="MobiDB-lite"/>
    </source>
</evidence>
<dbReference type="InterPro" id="IPR011990">
    <property type="entry name" value="TPR-like_helical_dom_sf"/>
</dbReference>
<dbReference type="GO" id="GO:0043531">
    <property type="term" value="F:ADP binding"/>
    <property type="evidence" value="ECO:0007669"/>
    <property type="project" value="InterPro"/>
</dbReference>
<dbReference type="InterPro" id="IPR008271">
    <property type="entry name" value="Ser/Thr_kinase_AS"/>
</dbReference>
<keyword evidence="7" id="KW-0808">Transferase</keyword>
<dbReference type="InterPro" id="IPR000719">
    <property type="entry name" value="Prot_kinase_dom"/>
</dbReference>
<evidence type="ECO:0000256" key="2">
    <source>
        <dbReference type="ARBA" id="ARBA00022840"/>
    </source>
</evidence>
<dbReference type="SUPFAM" id="SSF56112">
    <property type="entry name" value="Protein kinase-like (PK-like)"/>
    <property type="match status" value="1"/>
</dbReference>
<keyword evidence="7" id="KW-0418">Kinase</keyword>
<dbReference type="PRINTS" id="PR00038">
    <property type="entry name" value="HTHLUXR"/>
</dbReference>
<feature type="region of interest" description="Disordered" evidence="4">
    <location>
        <begin position="296"/>
        <end position="327"/>
    </location>
</feature>
<dbReference type="Gene3D" id="3.30.200.20">
    <property type="entry name" value="Phosphorylase Kinase, domain 1"/>
    <property type="match status" value="1"/>
</dbReference>
<dbReference type="AlphaFoldDB" id="A0A2S2C0R5"/>
<dbReference type="SUPFAM" id="SSF52540">
    <property type="entry name" value="P-loop containing nucleoside triphosphate hydrolases"/>
    <property type="match status" value="1"/>
</dbReference>
<keyword evidence="2 3" id="KW-0067">ATP-binding</keyword>
<dbReference type="PRINTS" id="PR00364">
    <property type="entry name" value="DISEASERSIST"/>
</dbReference>
<reference evidence="7 8" key="1">
    <citation type="submission" date="2017-05" db="EMBL/GenBank/DDBJ databases">
        <title>Isolation of Rhodococcus sp. S2-17 biodegrading of BP-3.</title>
        <authorList>
            <person name="Lee Y."/>
            <person name="Kim K.H."/>
            <person name="Chun B.H."/>
            <person name="Jung H.S."/>
            <person name="Jeon C.O."/>
        </authorList>
    </citation>
    <scope>NUCLEOTIDE SEQUENCE [LARGE SCALE GENOMIC DNA]</scope>
    <source>
        <strain evidence="7 8">S2-17</strain>
    </source>
</reference>
<dbReference type="SUPFAM" id="SSF46894">
    <property type="entry name" value="C-terminal effector domain of the bipartite response regulators"/>
    <property type="match status" value="1"/>
</dbReference>
<sequence>MTEPGSQDTQRADLDAVADELTAVGFEDVREIGRGGFGVVYRCTQPMLDRTVAVKVLTAHLDEENRARFFREQRAMGRLTGHPNIVSVLNVGSTASGRPYLVMQYHPQDSLQARLRLSGPLGWSEALRLGVKIAGALEATHRVGVLHRDVKPANILLTDYDDPQLTDFGIAHIAGAFQTVEGTITGSPAFTAPEVLAGGPPNAASDIYSLGTTLFCVITAHAPFERQEGEQVVAQFLRITTAPVPRLEDQEVPGDVREIVERAMARDPANRFATAEEFGHQLQTAQARHGLRVDDMAIPNGSRQDSVGPPSPGGLVSGRTLPGHATPNTAEVASAVGNSADSSPRRRGSAGNLPLDLTGFVGRRHEIAETRRQLAASRIVTLTGMGGVGKTRLALRVAHDARRGFANGVWLVELGELRDAQLVTNTISEALGCRHQSGNSALSALTEYLADKQLLLVLDNCEHLLEAVAAQANTLLRSCPGLRILATSREPVGLAGEVVLRVPPLSVPDDRRVPSLRELPQYESVMLFVERATTVQPDFELTAENQSAVTAICQRLDGLPLSIELAAVRLRAMSVQQVLDRLTDRLQLLKLGSRAAPSRQQTLRMSIDWSYELCSPDEQQLWARLTIFAGSFELDAAEDICAGAIASADLLDLLAALVDKSIVIKEEAGSVVRYRLLETLRDYGREKLQRLGGLAVLRERHRCWYQKLVIGAETDWVSPRQLDCIRRLDREQPNLRDILRFCSESPEGAETGLHIASALFPYWISRGHLSEGRLWFGRLLQAHDRQPTVDRTKVLYQSSVLAGMQGDTADEAALLAEADAGTDQGPDSSLPALAHFAAGCLALYSANPVRAAASFNSAVTAAVDENYLFCRIASLLGLEFCSISTGDARTGYQCHEEMYSLTEQHGEIVYRGRSCMTGGWALWIEGELAGAVSVLEEGLRLSSQVDDQVGVARCLQVLAWVEADQRHAVRAATLLGAAEGMWREIGGSVSTFLDKTHYQRECEQWTRRALSEREYQRQLLYGRNLGDDEAVAFALGRQSQGAKTSLPDTPVALTRREREVANLVAEGLTNRQIAERLVIAQRTAQGHVEHILSKLGFTSRTQIAAWVAGRPPK</sequence>
<dbReference type="GO" id="GO:0003677">
    <property type="term" value="F:DNA binding"/>
    <property type="evidence" value="ECO:0007669"/>
    <property type="project" value="InterPro"/>
</dbReference>
<dbReference type="GO" id="GO:0006355">
    <property type="term" value="P:regulation of DNA-templated transcription"/>
    <property type="evidence" value="ECO:0007669"/>
    <property type="project" value="InterPro"/>
</dbReference>
<organism evidence="7 8">
    <name type="scientific">Rhodococcus oxybenzonivorans</name>
    <dbReference type="NCBI Taxonomy" id="1990687"/>
    <lineage>
        <taxon>Bacteria</taxon>
        <taxon>Bacillati</taxon>
        <taxon>Actinomycetota</taxon>
        <taxon>Actinomycetes</taxon>
        <taxon>Mycobacteriales</taxon>
        <taxon>Nocardiaceae</taxon>
        <taxon>Rhodococcus</taxon>
    </lineage>
</organism>
<evidence type="ECO:0000259" key="6">
    <source>
        <dbReference type="PROSITE" id="PS50043"/>
    </source>
</evidence>
<dbReference type="Pfam" id="PF25872">
    <property type="entry name" value="HTH_77"/>
    <property type="match status" value="1"/>
</dbReference>
<feature type="domain" description="HTH luxR-type" evidence="6">
    <location>
        <begin position="1046"/>
        <end position="1111"/>
    </location>
</feature>
<dbReference type="Gene3D" id="1.10.510.10">
    <property type="entry name" value="Transferase(Phosphotransferase) domain 1"/>
    <property type="match status" value="1"/>
</dbReference>
<dbReference type="PANTHER" id="PTHR47691">
    <property type="entry name" value="REGULATOR-RELATED"/>
    <property type="match status" value="1"/>
</dbReference>
<dbReference type="PROSITE" id="PS50043">
    <property type="entry name" value="HTH_LUXR_2"/>
    <property type="match status" value="1"/>
</dbReference>
<dbReference type="PROSITE" id="PS00107">
    <property type="entry name" value="PROTEIN_KINASE_ATP"/>
    <property type="match status" value="1"/>
</dbReference>
<evidence type="ECO:0000313" key="8">
    <source>
        <dbReference type="Proteomes" id="UP000245711"/>
    </source>
</evidence>
<dbReference type="CDD" id="cd14014">
    <property type="entry name" value="STKc_PknB_like"/>
    <property type="match status" value="1"/>
</dbReference>